<feature type="compositionally biased region" description="Low complexity" evidence="1">
    <location>
        <begin position="23"/>
        <end position="56"/>
    </location>
</feature>
<evidence type="ECO:0000259" key="3">
    <source>
        <dbReference type="Pfam" id="PF13026"/>
    </source>
</evidence>
<keyword evidence="5" id="KW-1185">Reference proteome</keyword>
<dbReference type="AlphaFoldDB" id="A0AAJ4UVA1"/>
<dbReference type="Proteomes" id="UP000270581">
    <property type="component" value="Unassembled WGS sequence"/>
</dbReference>
<gene>
    <name evidence="4" type="ORF">Nmn1133_03030</name>
</gene>
<dbReference type="PROSITE" id="PS51257">
    <property type="entry name" value="PROKAR_LIPOPROTEIN"/>
    <property type="match status" value="1"/>
</dbReference>
<proteinExistence type="predicted"/>
<dbReference type="Gene3D" id="3.40.50.1820">
    <property type="entry name" value="alpha/beta hydrolase"/>
    <property type="match status" value="1"/>
</dbReference>
<dbReference type="InterPro" id="IPR000073">
    <property type="entry name" value="AB_hydrolase_1"/>
</dbReference>
<dbReference type="Pfam" id="PF13026">
    <property type="entry name" value="DUF3887"/>
    <property type="match status" value="1"/>
</dbReference>
<dbReference type="SUPFAM" id="SSF53474">
    <property type="entry name" value="alpha/beta-Hydrolases"/>
    <property type="match status" value="1"/>
</dbReference>
<evidence type="ECO:0000313" key="5">
    <source>
        <dbReference type="Proteomes" id="UP000270581"/>
    </source>
</evidence>
<organism evidence="4 5">
    <name type="scientific">Halosegnis longus</name>
    <dbReference type="NCBI Taxonomy" id="2216012"/>
    <lineage>
        <taxon>Archaea</taxon>
        <taxon>Methanobacteriati</taxon>
        <taxon>Methanobacteriota</taxon>
        <taxon>Stenosarchaea group</taxon>
        <taxon>Halobacteria</taxon>
        <taxon>Halobacteriales</taxon>
        <taxon>Natronomonadaceae</taxon>
        <taxon>Halosegnis</taxon>
    </lineage>
</organism>
<accession>A0AAJ4UVA1</accession>
<sequence length="467" mass="49732">MQTRRRLLQTAGVTSALLLAGCSSDEPTMTTTETDTSTDTPTATETATPTPAGPTDAALRDRTRAYVELLVDGEYTVAIEEYEYTDAVTEQLDAATLESIWTTQTDGLGEYVDVATVESASQQEFLITDAVVRFTGGRVVVRLVYDDAGRIAGIQFPGAGTYSPPAYADDAAFTAESLALDAGDGCTLPAELTLPTGEESVPGVVLVHGSGPLDMDSTIGPNKPFRDLATGLASNGVAVLRYGKRTSACDVDPAALSLDATVTDDALTAAATLRAQERVSRTAVVGHSLGGMLVPRLLARDESLAAGAMLAAPARPLVELIPEQMEYLLSLDGDLSADDEQRLATVEETIARIRNGNLDAGERPFGLGGSAYWQDLQAYDQVATAGDLDRPLYFLQGERDYQVSLERDFGRWQETTPGRFDAYPSLNHLFMAGEGQSTPNEYFRPSNVAAGVVADLADWTVNETTGY</sequence>
<feature type="domain" description="AB hydrolase-1" evidence="2">
    <location>
        <begin position="204"/>
        <end position="410"/>
    </location>
</feature>
<dbReference type="InterPro" id="IPR024981">
    <property type="entry name" value="DUF3887"/>
</dbReference>
<dbReference type="GO" id="GO:0052689">
    <property type="term" value="F:carboxylic ester hydrolase activity"/>
    <property type="evidence" value="ECO:0007669"/>
    <property type="project" value="TreeGrafter"/>
</dbReference>
<evidence type="ECO:0000256" key="1">
    <source>
        <dbReference type="SAM" id="MobiDB-lite"/>
    </source>
</evidence>
<feature type="region of interest" description="Disordered" evidence="1">
    <location>
        <begin position="22"/>
        <end position="56"/>
    </location>
</feature>
<keyword evidence="4" id="KW-0378">Hydrolase</keyword>
<dbReference type="PANTHER" id="PTHR43265">
    <property type="entry name" value="ESTERASE ESTD"/>
    <property type="match status" value="1"/>
</dbReference>
<dbReference type="RefSeq" id="WP_123123807.1">
    <property type="nucleotide sequence ID" value="NZ_QKNW01000001.1"/>
</dbReference>
<dbReference type="InterPro" id="IPR053145">
    <property type="entry name" value="AB_hydrolase_Est10"/>
</dbReference>
<dbReference type="InterPro" id="IPR029058">
    <property type="entry name" value="AB_hydrolase_fold"/>
</dbReference>
<comment type="caution">
    <text evidence="4">The sequence shown here is derived from an EMBL/GenBank/DDBJ whole genome shotgun (WGS) entry which is preliminary data.</text>
</comment>
<reference evidence="4 5" key="1">
    <citation type="submission" date="2018-11" db="EMBL/GenBank/DDBJ databases">
        <title>Genome sequences of Natronomonas sp. CBA1133.</title>
        <authorList>
            <person name="Roh S.W."/>
            <person name="Cha I.-T."/>
        </authorList>
    </citation>
    <scope>NUCLEOTIDE SEQUENCE [LARGE SCALE GENOMIC DNA]</scope>
    <source>
        <strain evidence="4 5">CBA1133</strain>
    </source>
</reference>
<dbReference type="Pfam" id="PF12697">
    <property type="entry name" value="Abhydrolase_6"/>
    <property type="match status" value="1"/>
</dbReference>
<dbReference type="Gene3D" id="3.10.450.590">
    <property type="match status" value="1"/>
</dbReference>
<evidence type="ECO:0000259" key="2">
    <source>
        <dbReference type="Pfam" id="PF12697"/>
    </source>
</evidence>
<name>A0AAJ4UVA1_9EURY</name>
<dbReference type="PANTHER" id="PTHR43265:SF1">
    <property type="entry name" value="ESTERASE ESTD"/>
    <property type="match status" value="1"/>
</dbReference>
<dbReference type="EMBL" id="RJJC01000001">
    <property type="protein sequence ID" value="RNJ25763.1"/>
    <property type="molecule type" value="Genomic_DNA"/>
</dbReference>
<evidence type="ECO:0000313" key="4">
    <source>
        <dbReference type="EMBL" id="RNJ25763.1"/>
    </source>
</evidence>
<protein>
    <submittedName>
        <fullName evidence="4">Alpha/beta fold hydrolase</fullName>
    </submittedName>
</protein>
<feature type="domain" description="DUF3887" evidence="3">
    <location>
        <begin position="66"/>
        <end position="153"/>
    </location>
</feature>